<evidence type="ECO:0000313" key="2">
    <source>
        <dbReference type="EMBL" id="KAB1262543.1"/>
    </source>
</evidence>
<sequence length="181" mass="19641">MPTSSRIGIGQCVEACGQERAWVDDVCQISGVLGLECGFSCRKVHVGGKPRQVPLMDDGEREEGPRRTGGTSSPCGGHSYLHLETWEITLQLEGKARVGPEGQEEKTRGVPSLASSLEVPGYCSCPKEEVIDRCVQNTSTPTCRESSVQGPWAHWARGDNAGKTLTPEPQSWVFCMPMIHS</sequence>
<keyword evidence="3" id="KW-1185">Reference proteome</keyword>
<evidence type="ECO:0000313" key="3">
    <source>
        <dbReference type="Proteomes" id="UP000299084"/>
    </source>
</evidence>
<proteinExistence type="predicted"/>
<feature type="region of interest" description="Disordered" evidence="1">
    <location>
        <begin position="50"/>
        <end position="77"/>
    </location>
</feature>
<organism evidence="2 3">
    <name type="scientific">Camelus dromedarius</name>
    <name type="common">Dromedary</name>
    <name type="synonym">Arabian camel</name>
    <dbReference type="NCBI Taxonomy" id="9838"/>
    <lineage>
        <taxon>Eukaryota</taxon>
        <taxon>Metazoa</taxon>
        <taxon>Chordata</taxon>
        <taxon>Craniata</taxon>
        <taxon>Vertebrata</taxon>
        <taxon>Euteleostomi</taxon>
        <taxon>Mammalia</taxon>
        <taxon>Eutheria</taxon>
        <taxon>Laurasiatheria</taxon>
        <taxon>Artiodactyla</taxon>
        <taxon>Tylopoda</taxon>
        <taxon>Camelidae</taxon>
        <taxon>Camelus</taxon>
    </lineage>
</organism>
<name>A0A5N4CUL7_CAMDR</name>
<evidence type="ECO:0000256" key="1">
    <source>
        <dbReference type="SAM" id="MobiDB-lite"/>
    </source>
</evidence>
<dbReference type="AlphaFoldDB" id="A0A5N4CUL7"/>
<dbReference type="EMBL" id="JWIN03000019">
    <property type="protein sequence ID" value="KAB1262543.1"/>
    <property type="molecule type" value="Genomic_DNA"/>
</dbReference>
<comment type="caution">
    <text evidence="2">The sequence shown here is derived from an EMBL/GenBank/DDBJ whole genome shotgun (WGS) entry which is preliminary data.</text>
</comment>
<reference evidence="2 3" key="1">
    <citation type="journal article" date="2019" name="Mol. Ecol. Resour.">
        <title>Improving Illumina assemblies with Hi-C and long reads: an example with the North African dromedary.</title>
        <authorList>
            <person name="Elbers J.P."/>
            <person name="Rogers M.F."/>
            <person name="Perelman P.L."/>
            <person name="Proskuryakova A.A."/>
            <person name="Serdyukova N.A."/>
            <person name="Johnson W.E."/>
            <person name="Horin P."/>
            <person name="Corander J."/>
            <person name="Murphy D."/>
            <person name="Burger P.A."/>
        </authorList>
    </citation>
    <scope>NUCLEOTIDE SEQUENCE [LARGE SCALE GENOMIC DNA]</scope>
    <source>
        <strain evidence="2">Drom800</strain>
        <tissue evidence="2">Blood</tissue>
    </source>
</reference>
<dbReference type="Proteomes" id="UP000299084">
    <property type="component" value="Unassembled WGS sequence"/>
</dbReference>
<gene>
    <name evidence="2" type="ORF">Cadr_000021401</name>
</gene>
<accession>A0A5N4CUL7</accession>
<protein>
    <submittedName>
        <fullName evidence="2">Uncharacterized protein</fullName>
    </submittedName>
</protein>